<evidence type="ECO:0000256" key="1">
    <source>
        <dbReference type="SAM" id="SignalP"/>
    </source>
</evidence>
<dbReference type="Proteomes" id="UP001519343">
    <property type="component" value="Unassembled WGS sequence"/>
</dbReference>
<feature type="chain" id="PRO_5047015579" evidence="1">
    <location>
        <begin position="24"/>
        <end position="181"/>
    </location>
</feature>
<sequence>MKFWFKTLIVLLLVFGFSLPGSAQNIGQLQVDGTKAKDAKHLVEMSPLILVGWADVPNREYPTGKKVQGREIVNFVQKIDVKQTLKGTASPLIDLLTTGVSPLPDASDPLNHSYPGSVAEGTYVFFLRPVTGTDLYSIVGIWQGLYPFDGGQTVGLEGYSYPDFLNLTAKEIESKIKAYSR</sequence>
<evidence type="ECO:0000313" key="3">
    <source>
        <dbReference type="Proteomes" id="UP001519343"/>
    </source>
</evidence>
<dbReference type="RefSeq" id="WP_209810437.1">
    <property type="nucleotide sequence ID" value="NZ_JAGGKT010000006.1"/>
</dbReference>
<proteinExistence type="predicted"/>
<protein>
    <submittedName>
        <fullName evidence="2">Uncharacterized protein</fullName>
    </submittedName>
</protein>
<keyword evidence="3" id="KW-1185">Reference proteome</keyword>
<organism evidence="2 3">
    <name type="scientific">Ammoniphilus resinae</name>
    <dbReference type="NCBI Taxonomy" id="861532"/>
    <lineage>
        <taxon>Bacteria</taxon>
        <taxon>Bacillati</taxon>
        <taxon>Bacillota</taxon>
        <taxon>Bacilli</taxon>
        <taxon>Bacillales</taxon>
        <taxon>Paenibacillaceae</taxon>
        <taxon>Aneurinibacillus group</taxon>
        <taxon>Ammoniphilus</taxon>
    </lineage>
</organism>
<feature type="signal peptide" evidence="1">
    <location>
        <begin position="1"/>
        <end position="23"/>
    </location>
</feature>
<gene>
    <name evidence="2" type="ORF">J2Z37_002392</name>
</gene>
<evidence type="ECO:0000313" key="2">
    <source>
        <dbReference type="EMBL" id="MBP1932391.1"/>
    </source>
</evidence>
<dbReference type="EMBL" id="JAGGKT010000006">
    <property type="protein sequence ID" value="MBP1932391.1"/>
    <property type="molecule type" value="Genomic_DNA"/>
</dbReference>
<comment type="caution">
    <text evidence="2">The sequence shown here is derived from an EMBL/GenBank/DDBJ whole genome shotgun (WGS) entry which is preliminary data.</text>
</comment>
<keyword evidence="1" id="KW-0732">Signal</keyword>
<reference evidence="2 3" key="1">
    <citation type="submission" date="2021-03" db="EMBL/GenBank/DDBJ databases">
        <title>Genomic Encyclopedia of Type Strains, Phase IV (KMG-IV): sequencing the most valuable type-strain genomes for metagenomic binning, comparative biology and taxonomic classification.</title>
        <authorList>
            <person name="Goeker M."/>
        </authorList>
    </citation>
    <scope>NUCLEOTIDE SEQUENCE [LARGE SCALE GENOMIC DNA]</scope>
    <source>
        <strain evidence="2 3">DSM 24738</strain>
    </source>
</reference>
<name>A0ABS4GQ71_9BACL</name>
<accession>A0ABS4GQ71</accession>